<dbReference type="GO" id="GO:0046872">
    <property type="term" value="F:metal ion binding"/>
    <property type="evidence" value="ECO:0007669"/>
    <property type="project" value="UniProtKB-KW"/>
</dbReference>
<evidence type="ECO:0000313" key="10">
    <source>
        <dbReference type="EMBL" id="AGS54101.1"/>
    </source>
</evidence>
<evidence type="ECO:0000256" key="7">
    <source>
        <dbReference type="PIRSR" id="PIRSR038994-2"/>
    </source>
</evidence>
<feature type="binding site" evidence="8">
    <location>
        <position position="199"/>
    </location>
    <ligand>
        <name>Zn(2+)</name>
        <dbReference type="ChEBI" id="CHEBI:29105"/>
    </ligand>
</feature>
<dbReference type="InterPro" id="IPR032466">
    <property type="entry name" value="Metal_Hydrolase"/>
</dbReference>
<dbReference type="CDD" id="cd00854">
    <property type="entry name" value="NagA"/>
    <property type="match status" value="1"/>
</dbReference>
<feature type="binding site" evidence="7">
    <location>
        <position position="146"/>
    </location>
    <ligand>
        <name>substrate</name>
    </ligand>
</feature>
<accession>A0A806KPA8</accession>
<dbReference type="InterPro" id="IPR006680">
    <property type="entry name" value="Amidohydro-rel"/>
</dbReference>
<organism evidence="10">
    <name type="scientific">uncultured bacterium contig00021</name>
    <dbReference type="NCBI Taxonomy" id="1181511"/>
    <lineage>
        <taxon>Bacteria</taxon>
        <taxon>environmental samples</taxon>
    </lineage>
</organism>
<feature type="binding site" evidence="7">
    <location>
        <begin position="223"/>
        <end position="224"/>
    </location>
    <ligand>
        <name>substrate</name>
    </ligand>
</feature>
<dbReference type="EMBL" id="JQ844277">
    <property type="protein sequence ID" value="AGS54101.1"/>
    <property type="molecule type" value="Genomic_DNA"/>
</dbReference>
<dbReference type="SUPFAM" id="SSF51338">
    <property type="entry name" value="Composite domain of metallo-dependent hydrolases"/>
    <property type="match status" value="1"/>
</dbReference>
<evidence type="ECO:0000259" key="9">
    <source>
        <dbReference type="Pfam" id="PF01979"/>
    </source>
</evidence>
<keyword evidence="3 5" id="KW-0378">Hydrolase</keyword>
<comment type="similarity">
    <text evidence="1 5">Belongs to the metallo-dependent hydrolases superfamily. NagA family.</text>
</comment>
<reference evidence="10" key="1">
    <citation type="submission" date="2012-03" db="EMBL/GenBank/DDBJ databases">
        <title>Functional metagenomics reveals considerable lignocellulase gene clusters in the gut microbiome of a wood-feeding higher termite.</title>
        <authorList>
            <person name="Liu N."/>
        </authorList>
    </citation>
    <scope>NUCLEOTIDE SEQUENCE</scope>
</reference>
<name>A0A806KPA8_9BACT</name>
<evidence type="ECO:0000256" key="1">
    <source>
        <dbReference type="ARBA" id="ARBA00010716"/>
    </source>
</evidence>
<evidence type="ECO:0000256" key="3">
    <source>
        <dbReference type="ARBA" id="ARBA00022801"/>
    </source>
</evidence>
<feature type="binding site" evidence="8">
    <location>
        <position position="135"/>
    </location>
    <ligand>
        <name>Zn(2+)</name>
        <dbReference type="ChEBI" id="CHEBI:29105"/>
    </ligand>
</feature>
<evidence type="ECO:0000256" key="5">
    <source>
        <dbReference type="PIRNR" id="PIRNR038994"/>
    </source>
</evidence>
<evidence type="ECO:0000256" key="2">
    <source>
        <dbReference type="ARBA" id="ARBA00022723"/>
    </source>
</evidence>
<feature type="binding site" evidence="7">
    <location>
        <begin position="312"/>
        <end position="314"/>
    </location>
    <ligand>
        <name>substrate</name>
    </ligand>
</feature>
<feature type="binding site" evidence="7">
    <location>
        <position position="231"/>
    </location>
    <ligand>
        <name>substrate</name>
    </ligand>
</feature>
<dbReference type="InterPro" id="IPR011059">
    <property type="entry name" value="Metal-dep_hydrolase_composite"/>
</dbReference>
<feature type="binding site" evidence="7">
    <location>
        <position position="255"/>
    </location>
    <ligand>
        <name>substrate</name>
    </ligand>
</feature>
<comment type="cofactor">
    <cofactor evidence="8">
        <name>a divalent metal cation</name>
        <dbReference type="ChEBI" id="CHEBI:60240"/>
    </cofactor>
    <text evidence="8">Binds 1 divalent metal cation per subunit.</text>
</comment>
<dbReference type="GO" id="GO:0006046">
    <property type="term" value="P:N-acetylglucosamine catabolic process"/>
    <property type="evidence" value="ECO:0007669"/>
    <property type="project" value="TreeGrafter"/>
</dbReference>
<keyword evidence="4 5" id="KW-0119">Carbohydrate metabolism</keyword>
<dbReference type="GO" id="GO:0008448">
    <property type="term" value="F:N-acetylglucosamine-6-phosphate deacetylase activity"/>
    <property type="evidence" value="ECO:0007669"/>
    <property type="project" value="InterPro"/>
</dbReference>
<protein>
    <submittedName>
        <fullName evidence="10">N-acetylglucosamine-6-phosphate deacetylase</fullName>
    </submittedName>
</protein>
<dbReference type="InterPro" id="IPR003764">
    <property type="entry name" value="GlcNAc_6-P_deAcase"/>
</dbReference>
<evidence type="ECO:0000256" key="6">
    <source>
        <dbReference type="PIRSR" id="PIRSR038994-1"/>
    </source>
</evidence>
<evidence type="ECO:0000256" key="4">
    <source>
        <dbReference type="ARBA" id="ARBA00023277"/>
    </source>
</evidence>
<dbReference type="SUPFAM" id="SSF51556">
    <property type="entry name" value="Metallo-dependent hydrolases"/>
    <property type="match status" value="1"/>
</dbReference>
<dbReference type="Pfam" id="PF01979">
    <property type="entry name" value="Amidohydro_1"/>
    <property type="match status" value="1"/>
</dbReference>
<dbReference type="AlphaFoldDB" id="A0A806KPA8"/>
<dbReference type="Gene3D" id="3.20.20.140">
    <property type="entry name" value="Metal-dependent hydrolases"/>
    <property type="match status" value="1"/>
</dbReference>
<feature type="binding site" evidence="8">
    <location>
        <position position="220"/>
    </location>
    <ligand>
        <name>Zn(2+)</name>
        <dbReference type="ChEBI" id="CHEBI:29105"/>
    </ligand>
</feature>
<dbReference type="PIRSF" id="PIRSF038994">
    <property type="entry name" value="NagA"/>
    <property type="match status" value="1"/>
</dbReference>
<sequence>MSSLCLHNGTVMTGFASMEHCAVLVEDNRIADVFSQKRFDKRRFNSETQIIDVNEAIIAPGFIDTHIHGFGGFGTEDSSADSILGMSRLLVQYGVTAFNPTLYPAEPDLMLRAVREAASAIGREEGAQIMGLHLEGPFISPERLGAMKAVQPVDIKLMDKLWEASGGKIVNMTVAPELKGMRDLALFCLKKGIILQAGHTNAKYENMVEGMQAGILHSTHLFNAMSRMEHRNPNAAGAILIHPEMSCEIIADGFHIHPDLYKLILRNKLVDKIALVTDALKPTEQARGPFLANGDEMVFRDGVFHRKADDVITGSALTMIRGVKNLVNFGFSLEDAVKTSSFNPAEIMRYTKKGAIIPGRDADLAVFGRDFRVMAVVAGGVVKKNLFE</sequence>
<dbReference type="NCBIfam" id="TIGR00221">
    <property type="entry name" value="nagA"/>
    <property type="match status" value="1"/>
</dbReference>
<feature type="active site" description="Proton donor/acceptor" evidence="6">
    <location>
        <position position="278"/>
    </location>
</feature>
<keyword evidence="2 8" id="KW-0479">Metal-binding</keyword>
<dbReference type="PANTHER" id="PTHR11113">
    <property type="entry name" value="N-ACETYLGLUCOSAMINE-6-PHOSPHATE DEACETYLASE"/>
    <property type="match status" value="1"/>
</dbReference>
<dbReference type="PANTHER" id="PTHR11113:SF14">
    <property type="entry name" value="N-ACETYLGLUCOSAMINE-6-PHOSPHATE DEACETYLASE"/>
    <property type="match status" value="1"/>
</dbReference>
<feature type="domain" description="Amidohydrolase-related" evidence="9">
    <location>
        <begin position="57"/>
        <end position="381"/>
    </location>
</feature>
<dbReference type="Gene3D" id="2.30.40.10">
    <property type="entry name" value="Urease, subunit C, domain 1"/>
    <property type="match status" value="1"/>
</dbReference>
<proteinExistence type="inferred from homology"/>
<evidence type="ECO:0000256" key="8">
    <source>
        <dbReference type="PIRSR" id="PIRSR038994-3"/>
    </source>
</evidence>